<proteinExistence type="predicted"/>
<organism evidence="1 2">
    <name type="scientific">Bacteroides reticulotermitis</name>
    <dbReference type="NCBI Taxonomy" id="1133319"/>
    <lineage>
        <taxon>Bacteria</taxon>
        <taxon>Pseudomonadati</taxon>
        <taxon>Bacteroidota</taxon>
        <taxon>Bacteroidia</taxon>
        <taxon>Bacteroidales</taxon>
        <taxon>Bacteroidaceae</taxon>
        <taxon>Bacteroides</taxon>
    </lineage>
</organism>
<gene>
    <name evidence="1" type="ORF">GGR06_001014</name>
</gene>
<reference evidence="1" key="1">
    <citation type="submission" date="2020-08" db="EMBL/GenBank/DDBJ databases">
        <title>Genomic Encyclopedia of Type Strains, Phase IV (KMG-IV): sequencing the most valuable type-strain genomes for metagenomic binning, comparative biology and taxonomic classification.</title>
        <authorList>
            <person name="Goeker M."/>
        </authorList>
    </citation>
    <scope>NUCLEOTIDE SEQUENCE [LARGE SCALE GENOMIC DNA]</scope>
    <source>
        <strain evidence="1">DSM 105720</strain>
    </source>
</reference>
<dbReference type="Proteomes" id="UP000560658">
    <property type="component" value="Unassembled WGS sequence"/>
</dbReference>
<comment type="caution">
    <text evidence="1">The sequence shown here is derived from an EMBL/GenBank/DDBJ whole genome shotgun (WGS) entry which is preliminary data.</text>
</comment>
<dbReference type="AlphaFoldDB" id="A0A840CT89"/>
<evidence type="ECO:0008006" key="3">
    <source>
        <dbReference type="Google" id="ProtNLM"/>
    </source>
</evidence>
<evidence type="ECO:0000313" key="2">
    <source>
        <dbReference type="Proteomes" id="UP000560658"/>
    </source>
</evidence>
<dbReference type="RefSeq" id="WP_183207945.1">
    <property type="nucleotide sequence ID" value="NZ_JACIER010000003.1"/>
</dbReference>
<accession>A0A840CT89</accession>
<sequence>MKKKRHYWCKIFIYLLVVLLLLACMDRNERYVREWYGKTILLPDTMTFRLFAREKVPFEYSRDQYKIAIFISGVDCISCKLRIDDWQRFIQDLDSTAVNVSFLFIMDPIYQRELYTVLRAYRFSTPVCVDSSKEIRRINNMSLNDSHIFLLDQQNRIVGIGDPIVNERIRKLYKKLLKN</sequence>
<dbReference type="EMBL" id="JACIER010000003">
    <property type="protein sequence ID" value="MBB4043247.1"/>
    <property type="molecule type" value="Genomic_DNA"/>
</dbReference>
<keyword evidence="2" id="KW-1185">Reference proteome</keyword>
<dbReference type="PROSITE" id="PS51257">
    <property type="entry name" value="PROKAR_LIPOPROTEIN"/>
    <property type="match status" value="1"/>
</dbReference>
<name>A0A840CT89_9BACE</name>
<protein>
    <recommendedName>
        <fullName evidence="3">Redoxin domain-containing protein</fullName>
    </recommendedName>
</protein>
<evidence type="ECO:0000313" key="1">
    <source>
        <dbReference type="EMBL" id="MBB4043247.1"/>
    </source>
</evidence>